<organism evidence="3 4">
    <name type="scientific">Weissella confusa</name>
    <name type="common">Lactobacillus confusus</name>
    <dbReference type="NCBI Taxonomy" id="1583"/>
    <lineage>
        <taxon>Bacteria</taxon>
        <taxon>Bacillati</taxon>
        <taxon>Bacillota</taxon>
        <taxon>Bacilli</taxon>
        <taxon>Lactobacillales</taxon>
        <taxon>Lactobacillaceae</taxon>
        <taxon>Weissella</taxon>
    </lineage>
</organism>
<feature type="transmembrane region" description="Helical" evidence="1">
    <location>
        <begin position="155"/>
        <end position="177"/>
    </location>
</feature>
<keyword evidence="1" id="KW-1133">Transmembrane helix</keyword>
<keyword evidence="1" id="KW-0472">Membrane</keyword>
<proteinExistence type="predicted"/>
<feature type="transmembrane region" description="Helical" evidence="1">
    <location>
        <begin position="12"/>
        <end position="32"/>
    </location>
</feature>
<dbReference type="SUPFAM" id="SSF48317">
    <property type="entry name" value="Acid phosphatase/Vanadium-dependent haloperoxidase"/>
    <property type="match status" value="1"/>
</dbReference>
<feature type="transmembrane region" description="Helical" evidence="1">
    <location>
        <begin position="52"/>
        <end position="78"/>
    </location>
</feature>
<dbReference type="EMBL" id="PVSN01000013">
    <property type="protein sequence ID" value="TGE75312.1"/>
    <property type="molecule type" value="Genomic_DNA"/>
</dbReference>
<evidence type="ECO:0000259" key="2">
    <source>
        <dbReference type="SMART" id="SM00014"/>
    </source>
</evidence>
<sequence length="208" mass="22832">MWHKRFATGVSLVAAVIFVVFTVGVMQHAGWVTAYDNSGVALIRHFSAAKTAFFKAVTFFAEPATGVVLTAIAVIIAAVRRRWRIAAYIATSVIGSTILMKIIKTIVQRPRPTVDRIIPESGFSFPSGHSVNAVAFYGALLVLGFFYLRRRWLKAIVMLVLAAEIVLLPISRVYLGVHYPSDVTAELLLGLVVMLTATTFVLQPKKLK</sequence>
<accession>A0A4Z0S114</accession>
<feature type="domain" description="Phosphatidic acid phosphatase type 2/haloperoxidase" evidence="2">
    <location>
        <begin position="84"/>
        <end position="198"/>
    </location>
</feature>
<dbReference type="CDD" id="cd03392">
    <property type="entry name" value="PAP2_like_2"/>
    <property type="match status" value="1"/>
</dbReference>
<keyword evidence="1" id="KW-0812">Transmembrane</keyword>
<dbReference type="PANTHER" id="PTHR14969:SF13">
    <property type="entry name" value="AT30094P"/>
    <property type="match status" value="1"/>
</dbReference>
<dbReference type="Gene3D" id="1.20.144.10">
    <property type="entry name" value="Phosphatidic acid phosphatase type 2/haloperoxidase"/>
    <property type="match status" value="2"/>
</dbReference>
<feature type="transmembrane region" description="Helical" evidence="1">
    <location>
        <begin position="85"/>
        <end position="107"/>
    </location>
</feature>
<feature type="transmembrane region" description="Helical" evidence="1">
    <location>
        <begin position="183"/>
        <end position="202"/>
    </location>
</feature>
<evidence type="ECO:0000313" key="3">
    <source>
        <dbReference type="EMBL" id="TGE75312.1"/>
    </source>
</evidence>
<dbReference type="Proteomes" id="UP000297646">
    <property type="component" value="Unassembled WGS sequence"/>
</dbReference>
<dbReference type="InterPro" id="IPR036938">
    <property type="entry name" value="PAP2/HPO_sf"/>
</dbReference>
<evidence type="ECO:0000256" key="1">
    <source>
        <dbReference type="SAM" id="Phobius"/>
    </source>
</evidence>
<gene>
    <name evidence="3" type="ORF">C6P11_01965</name>
</gene>
<reference evidence="3 4" key="1">
    <citation type="submission" date="2018-03" db="EMBL/GenBank/DDBJ databases">
        <title>Genome sequencing of Weissella confusa isolates.</title>
        <authorList>
            <person name="Kajala I."/>
            <person name="Baruah R."/>
            <person name="Bergsveinson J."/>
            <person name="Juvonen R."/>
            <person name="Ziola B."/>
        </authorList>
    </citation>
    <scope>NUCLEOTIDE SEQUENCE [LARGE SCALE GENOMIC DNA]</scope>
    <source>
        <strain evidence="3 4">VTT E-062653</strain>
    </source>
</reference>
<protein>
    <submittedName>
        <fullName evidence="3">PAP2 family protein</fullName>
    </submittedName>
</protein>
<feature type="transmembrane region" description="Helical" evidence="1">
    <location>
        <begin position="127"/>
        <end position="148"/>
    </location>
</feature>
<dbReference type="AlphaFoldDB" id="A0A4Z0S114"/>
<dbReference type="PANTHER" id="PTHR14969">
    <property type="entry name" value="SPHINGOSINE-1-PHOSPHATE PHOSPHOHYDROLASE"/>
    <property type="match status" value="1"/>
</dbReference>
<name>A0A4Z0S114_WEICO</name>
<comment type="caution">
    <text evidence="3">The sequence shown here is derived from an EMBL/GenBank/DDBJ whole genome shotgun (WGS) entry which is preliminary data.</text>
</comment>
<dbReference type="InterPro" id="IPR000326">
    <property type="entry name" value="PAP2/HPO"/>
</dbReference>
<evidence type="ECO:0000313" key="4">
    <source>
        <dbReference type="Proteomes" id="UP000297646"/>
    </source>
</evidence>
<dbReference type="RefSeq" id="WP_135518176.1">
    <property type="nucleotide sequence ID" value="NZ_PVSN01000013.1"/>
</dbReference>
<dbReference type="SMART" id="SM00014">
    <property type="entry name" value="acidPPc"/>
    <property type="match status" value="1"/>
</dbReference>
<dbReference type="Pfam" id="PF01569">
    <property type="entry name" value="PAP2"/>
    <property type="match status" value="1"/>
</dbReference>
<dbReference type="OrthoDB" id="9789113at2"/>